<dbReference type="GO" id="GO:0005524">
    <property type="term" value="F:ATP binding"/>
    <property type="evidence" value="ECO:0007669"/>
    <property type="project" value="UniProtKB-KW"/>
</dbReference>
<dbReference type="InterPro" id="IPR041715">
    <property type="entry name" value="HisRS-like_core"/>
</dbReference>
<dbReference type="PIRSF" id="PIRSF001549">
    <property type="entry name" value="His-tRNA_synth"/>
    <property type="match status" value="1"/>
</dbReference>
<evidence type="ECO:0000256" key="4">
    <source>
        <dbReference type="ARBA" id="ARBA00022741"/>
    </source>
</evidence>
<dbReference type="EC" id="6.1.1.21" evidence="2"/>
<keyword evidence="5" id="KW-0067">ATP-binding</keyword>
<dbReference type="HAMAP" id="MF_00127">
    <property type="entry name" value="His_tRNA_synth"/>
    <property type="match status" value="1"/>
</dbReference>
<dbReference type="Gene3D" id="3.30.930.10">
    <property type="entry name" value="Bira Bifunctional Protein, Domain 2"/>
    <property type="match status" value="1"/>
</dbReference>
<dbReference type="PANTHER" id="PTHR43707:SF1">
    <property type="entry name" value="HISTIDINE--TRNA LIGASE, MITOCHONDRIAL-RELATED"/>
    <property type="match status" value="1"/>
</dbReference>
<evidence type="ECO:0000313" key="11">
    <source>
        <dbReference type="EMBL" id="CAB4570348.1"/>
    </source>
</evidence>
<dbReference type="GO" id="GO:0005737">
    <property type="term" value="C:cytoplasm"/>
    <property type="evidence" value="ECO:0007669"/>
    <property type="project" value="InterPro"/>
</dbReference>
<dbReference type="PROSITE" id="PS50862">
    <property type="entry name" value="AA_TRNA_LIGASE_II"/>
    <property type="match status" value="1"/>
</dbReference>
<dbReference type="CDD" id="cd00773">
    <property type="entry name" value="HisRS-like_core"/>
    <property type="match status" value="1"/>
</dbReference>
<dbReference type="InterPro" id="IPR036621">
    <property type="entry name" value="Anticodon-bd_dom_sf"/>
</dbReference>
<protein>
    <recommendedName>
        <fullName evidence="2">histidine--tRNA ligase</fullName>
        <ecNumber evidence="2">6.1.1.21</ecNumber>
    </recommendedName>
    <alternativeName>
        <fullName evidence="8">Histidyl-tRNA synthetase</fullName>
    </alternativeName>
</protein>
<comment type="catalytic activity">
    <reaction evidence="9">
        <text>tRNA(His) + L-histidine + ATP = L-histidyl-tRNA(His) + AMP + diphosphate + H(+)</text>
        <dbReference type="Rhea" id="RHEA:17313"/>
        <dbReference type="Rhea" id="RHEA-COMP:9665"/>
        <dbReference type="Rhea" id="RHEA-COMP:9689"/>
        <dbReference type="ChEBI" id="CHEBI:15378"/>
        <dbReference type="ChEBI" id="CHEBI:30616"/>
        <dbReference type="ChEBI" id="CHEBI:33019"/>
        <dbReference type="ChEBI" id="CHEBI:57595"/>
        <dbReference type="ChEBI" id="CHEBI:78442"/>
        <dbReference type="ChEBI" id="CHEBI:78527"/>
        <dbReference type="ChEBI" id="CHEBI:456215"/>
        <dbReference type="EC" id="6.1.1.21"/>
    </reaction>
</comment>
<evidence type="ECO:0000256" key="7">
    <source>
        <dbReference type="ARBA" id="ARBA00023146"/>
    </source>
</evidence>
<evidence type="ECO:0000256" key="5">
    <source>
        <dbReference type="ARBA" id="ARBA00022840"/>
    </source>
</evidence>
<dbReference type="AlphaFoldDB" id="A0A6J6EAF8"/>
<gene>
    <name evidence="11" type="ORF">UFOPK1650_00669</name>
</gene>
<dbReference type="InterPro" id="IPR033656">
    <property type="entry name" value="HisRS_anticodon"/>
</dbReference>
<keyword evidence="7" id="KW-0030">Aminoacyl-tRNA synthetase</keyword>
<organism evidence="11">
    <name type="scientific">freshwater metagenome</name>
    <dbReference type="NCBI Taxonomy" id="449393"/>
    <lineage>
        <taxon>unclassified sequences</taxon>
        <taxon>metagenomes</taxon>
        <taxon>ecological metagenomes</taxon>
    </lineage>
</organism>
<dbReference type="NCBIfam" id="TIGR00442">
    <property type="entry name" value="hisS"/>
    <property type="match status" value="1"/>
</dbReference>
<evidence type="ECO:0000256" key="2">
    <source>
        <dbReference type="ARBA" id="ARBA00012815"/>
    </source>
</evidence>
<evidence type="ECO:0000259" key="10">
    <source>
        <dbReference type="PROSITE" id="PS50862"/>
    </source>
</evidence>
<keyword evidence="6" id="KW-0648">Protein biosynthesis</keyword>
<dbReference type="GO" id="GO:0004821">
    <property type="term" value="F:histidine-tRNA ligase activity"/>
    <property type="evidence" value="ECO:0007669"/>
    <property type="project" value="UniProtKB-EC"/>
</dbReference>
<comment type="similarity">
    <text evidence="1">Belongs to the class-II aminoacyl-tRNA synthetase family.</text>
</comment>
<dbReference type="SUPFAM" id="SSF52954">
    <property type="entry name" value="Class II aaRS ABD-related"/>
    <property type="match status" value="1"/>
</dbReference>
<evidence type="ECO:0000256" key="3">
    <source>
        <dbReference type="ARBA" id="ARBA00022598"/>
    </source>
</evidence>
<dbReference type="PANTHER" id="PTHR43707">
    <property type="entry name" value="HISTIDYL-TRNA SYNTHETASE"/>
    <property type="match status" value="1"/>
</dbReference>
<feature type="domain" description="Aminoacyl-transfer RNA synthetases class-II family profile" evidence="10">
    <location>
        <begin position="32"/>
        <end position="340"/>
    </location>
</feature>
<dbReference type="InterPro" id="IPR004154">
    <property type="entry name" value="Anticodon-bd"/>
</dbReference>
<evidence type="ECO:0000256" key="9">
    <source>
        <dbReference type="ARBA" id="ARBA00047639"/>
    </source>
</evidence>
<accession>A0A6J6EAF8</accession>
<evidence type="ECO:0000256" key="8">
    <source>
        <dbReference type="ARBA" id="ARBA00030619"/>
    </source>
</evidence>
<keyword evidence="3" id="KW-0436">Ligase</keyword>
<dbReference type="InterPro" id="IPR045864">
    <property type="entry name" value="aa-tRNA-synth_II/BPL/LPL"/>
</dbReference>
<proteinExistence type="inferred from homology"/>
<dbReference type="CDD" id="cd00859">
    <property type="entry name" value="HisRS_anticodon"/>
    <property type="match status" value="1"/>
</dbReference>
<keyword evidence="4" id="KW-0547">Nucleotide-binding</keyword>
<dbReference type="InterPro" id="IPR004516">
    <property type="entry name" value="HisRS/HisZ"/>
</dbReference>
<dbReference type="GO" id="GO:0006427">
    <property type="term" value="P:histidyl-tRNA aminoacylation"/>
    <property type="evidence" value="ECO:0007669"/>
    <property type="project" value="InterPro"/>
</dbReference>
<dbReference type="Pfam" id="PF13393">
    <property type="entry name" value="tRNA-synt_His"/>
    <property type="match status" value="1"/>
</dbReference>
<evidence type="ECO:0000256" key="1">
    <source>
        <dbReference type="ARBA" id="ARBA00008226"/>
    </source>
</evidence>
<dbReference type="SUPFAM" id="SSF55681">
    <property type="entry name" value="Class II aaRS and biotin synthetases"/>
    <property type="match status" value="1"/>
</dbReference>
<dbReference type="Pfam" id="PF03129">
    <property type="entry name" value="HGTP_anticodon"/>
    <property type="match status" value="1"/>
</dbReference>
<dbReference type="EMBL" id="CAEZTJ010000090">
    <property type="protein sequence ID" value="CAB4570348.1"/>
    <property type="molecule type" value="Genomic_DNA"/>
</dbReference>
<dbReference type="InterPro" id="IPR006195">
    <property type="entry name" value="aa-tRNA-synth_II"/>
</dbReference>
<sequence>MTDPLRGWRLKFQAPKGVSEYFPPRSSSFEIVRDRLLAPAKAAGYQLIELPVFEDTELFTRGVGGSTDVVMKEMYTFEDRGGRSISLRPEGTAGVMRAVIEHGLDRGQLPVKLFYSGPFFRAERPQAGRYRQFYQVGIEAIGVEDAALDVEIISIAQRGFTSLGLNRFTLKITSLGDADSRSAHREDLAAFIATLPLDEETKARAERNPLRLFDDKRETIRSAMSSAPILLDYLTPAARSHFERVRNLLDTLGIAYEIDPRMVRGLDYYTGTTFEFVHHDLGAQSGIGGGGRYDGLMKELGGQPLSGIGFGLGIDRVLLACEAEGVDLADSESLDLFLIPLSEVAQSEALLLASEIRKTGLRIDIAFGERGLKGSMKAADKRGARYVVVIGEDEIANRQVNIKEMSSGESESIRLVASEIAAKILR</sequence>
<evidence type="ECO:0000256" key="6">
    <source>
        <dbReference type="ARBA" id="ARBA00022917"/>
    </source>
</evidence>
<name>A0A6J6EAF8_9ZZZZ</name>
<dbReference type="InterPro" id="IPR015807">
    <property type="entry name" value="His-tRNA-ligase"/>
</dbReference>
<dbReference type="Gene3D" id="3.40.50.800">
    <property type="entry name" value="Anticodon-binding domain"/>
    <property type="match status" value="1"/>
</dbReference>
<reference evidence="11" key="1">
    <citation type="submission" date="2020-05" db="EMBL/GenBank/DDBJ databases">
        <authorList>
            <person name="Chiriac C."/>
            <person name="Salcher M."/>
            <person name="Ghai R."/>
            <person name="Kavagutti S V."/>
        </authorList>
    </citation>
    <scope>NUCLEOTIDE SEQUENCE</scope>
</reference>